<name>A0A067R1J4_ZOONE</name>
<proteinExistence type="predicted"/>
<sequence>MADYSIHEQLLEPEIILTVKQEEEVDHCSSSSNFSTIQNYKYTLIKMDSSDKLSAGDVSCASHFGNKLRLIKKT</sequence>
<dbReference type="EMBL" id="KK852812">
    <property type="protein sequence ID" value="KDR15849.1"/>
    <property type="molecule type" value="Genomic_DNA"/>
</dbReference>
<organism evidence="1 2">
    <name type="scientific">Zootermopsis nevadensis</name>
    <name type="common">Dampwood termite</name>
    <dbReference type="NCBI Taxonomy" id="136037"/>
    <lineage>
        <taxon>Eukaryota</taxon>
        <taxon>Metazoa</taxon>
        <taxon>Ecdysozoa</taxon>
        <taxon>Arthropoda</taxon>
        <taxon>Hexapoda</taxon>
        <taxon>Insecta</taxon>
        <taxon>Pterygota</taxon>
        <taxon>Neoptera</taxon>
        <taxon>Polyneoptera</taxon>
        <taxon>Dictyoptera</taxon>
        <taxon>Blattodea</taxon>
        <taxon>Blattoidea</taxon>
        <taxon>Termitoidae</taxon>
        <taxon>Termopsidae</taxon>
        <taxon>Zootermopsis</taxon>
    </lineage>
</organism>
<keyword evidence="2" id="KW-1185">Reference proteome</keyword>
<dbReference type="Proteomes" id="UP000027135">
    <property type="component" value="Unassembled WGS sequence"/>
</dbReference>
<protein>
    <submittedName>
        <fullName evidence="1">Uncharacterized protein</fullName>
    </submittedName>
</protein>
<evidence type="ECO:0000313" key="1">
    <source>
        <dbReference type="EMBL" id="KDR15849.1"/>
    </source>
</evidence>
<reference evidence="1 2" key="1">
    <citation type="journal article" date="2014" name="Nat. Commun.">
        <title>Molecular traces of alternative social organization in a termite genome.</title>
        <authorList>
            <person name="Terrapon N."/>
            <person name="Li C."/>
            <person name="Robertson H.M."/>
            <person name="Ji L."/>
            <person name="Meng X."/>
            <person name="Booth W."/>
            <person name="Chen Z."/>
            <person name="Childers C.P."/>
            <person name="Glastad K.M."/>
            <person name="Gokhale K."/>
            <person name="Gowin J."/>
            <person name="Gronenberg W."/>
            <person name="Hermansen R.A."/>
            <person name="Hu H."/>
            <person name="Hunt B.G."/>
            <person name="Huylmans A.K."/>
            <person name="Khalil S.M."/>
            <person name="Mitchell R.D."/>
            <person name="Munoz-Torres M.C."/>
            <person name="Mustard J.A."/>
            <person name="Pan H."/>
            <person name="Reese J.T."/>
            <person name="Scharf M.E."/>
            <person name="Sun F."/>
            <person name="Vogel H."/>
            <person name="Xiao J."/>
            <person name="Yang W."/>
            <person name="Yang Z."/>
            <person name="Yang Z."/>
            <person name="Zhou J."/>
            <person name="Zhu J."/>
            <person name="Brent C.S."/>
            <person name="Elsik C.G."/>
            <person name="Goodisman M.A."/>
            <person name="Liberles D.A."/>
            <person name="Roe R.M."/>
            <person name="Vargo E.L."/>
            <person name="Vilcinskas A."/>
            <person name="Wang J."/>
            <person name="Bornberg-Bauer E."/>
            <person name="Korb J."/>
            <person name="Zhang G."/>
            <person name="Liebig J."/>
        </authorList>
    </citation>
    <scope>NUCLEOTIDE SEQUENCE [LARGE SCALE GENOMIC DNA]</scope>
    <source>
        <tissue evidence="1">Whole organism</tissue>
    </source>
</reference>
<dbReference type="InParanoid" id="A0A067R1J4"/>
<evidence type="ECO:0000313" key="2">
    <source>
        <dbReference type="Proteomes" id="UP000027135"/>
    </source>
</evidence>
<gene>
    <name evidence="1" type="ORF">L798_10162</name>
</gene>
<dbReference type="AlphaFoldDB" id="A0A067R1J4"/>
<accession>A0A067R1J4</accession>